<evidence type="ECO:0000256" key="1">
    <source>
        <dbReference type="SAM" id="MobiDB-lite"/>
    </source>
</evidence>
<proteinExistence type="predicted"/>
<gene>
    <name evidence="2" type="ORF">EYF80_011568</name>
</gene>
<dbReference type="Proteomes" id="UP000314294">
    <property type="component" value="Unassembled WGS sequence"/>
</dbReference>
<dbReference type="AlphaFoldDB" id="A0A4Z2IKR2"/>
<sequence>MVENYSQAASRTALSFRFHPCGTDSGRRWLLPLRPAVNRWVAKSTPIRLCSLRQGGGTFRWGSPHLWCSSIFSSCMGKRSAGGGQRKQQQHEWETVLHRARQVLTQQQSSLLCSSCPSTSSSSSSLRPAVANLAVSSVGGSGQGHKGAAGSVLIQRHICRFPPSIRERKQNEKDGEMEEQSV</sequence>
<feature type="region of interest" description="Disordered" evidence="1">
    <location>
        <begin position="163"/>
        <end position="182"/>
    </location>
</feature>
<protein>
    <submittedName>
        <fullName evidence="2">Uncharacterized protein</fullName>
    </submittedName>
</protein>
<reference evidence="2 3" key="1">
    <citation type="submission" date="2019-03" db="EMBL/GenBank/DDBJ databases">
        <title>First draft genome of Liparis tanakae, snailfish: a comprehensive survey of snailfish specific genes.</title>
        <authorList>
            <person name="Kim W."/>
            <person name="Song I."/>
            <person name="Jeong J.-H."/>
            <person name="Kim D."/>
            <person name="Kim S."/>
            <person name="Ryu S."/>
            <person name="Song J.Y."/>
            <person name="Lee S.K."/>
        </authorList>
    </citation>
    <scope>NUCLEOTIDE SEQUENCE [LARGE SCALE GENOMIC DNA]</scope>
    <source>
        <tissue evidence="2">Muscle</tissue>
    </source>
</reference>
<organism evidence="2 3">
    <name type="scientific">Liparis tanakae</name>
    <name type="common">Tanaka's snailfish</name>
    <dbReference type="NCBI Taxonomy" id="230148"/>
    <lineage>
        <taxon>Eukaryota</taxon>
        <taxon>Metazoa</taxon>
        <taxon>Chordata</taxon>
        <taxon>Craniata</taxon>
        <taxon>Vertebrata</taxon>
        <taxon>Euteleostomi</taxon>
        <taxon>Actinopterygii</taxon>
        <taxon>Neopterygii</taxon>
        <taxon>Teleostei</taxon>
        <taxon>Neoteleostei</taxon>
        <taxon>Acanthomorphata</taxon>
        <taxon>Eupercaria</taxon>
        <taxon>Perciformes</taxon>
        <taxon>Cottioidei</taxon>
        <taxon>Cottales</taxon>
        <taxon>Liparidae</taxon>
        <taxon>Liparis</taxon>
    </lineage>
</organism>
<accession>A0A4Z2IKR2</accession>
<evidence type="ECO:0000313" key="3">
    <source>
        <dbReference type="Proteomes" id="UP000314294"/>
    </source>
</evidence>
<name>A0A4Z2IKR2_9TELE</name>
<comment type="caution">
    <text evidence="2">The sequence shown here is derived from an EMBL/GenBank/DDBJ whole genome shotgun (WGS) entry which is preliminary data.</text>
</comment>
<dbReference type="EMBL" id="SRLO01000075">
    <property type="protein sequence ID" value="TNN78328.1"/>
    <property type="molecule type" value="Genomic_DNA"/>
</dbReference>
<keyword evidence="3" id="KW-1185">Reference proteome</keyword>
<feature type="compositionally biased region" description="Basic and acidic residues" evidence="1">
    <location>
        <begin position="165"/>
        <end position="174"/>
    </location>
</feature>
<evidence type="ECO:0000313" key="2">
    <source>
        <dbReference type="EMBL" id="TNN78328.1"/>
    </source>
</evidence>